<dbReference type="EMBL" id="CP026100">
    <property type="protein sequence ID" value="AYV45680.1"/>
    <property type="molecule type" value="Genomic_DNA"/>
</dbReference>
<dbReference type="InterPro" id="IPR002347">
    <property type="entry name" value="SDR_fam"/>
</dbReference>
<sequence>MAQTMGRVAGKKAFITGAAQGLGAAAARKLAAEGAKVALADINVDGAKAVAAQINAAHGAGTAFAYALDVTQEDQWVAALEAAAADMGGISVLVNNAGVAGDKPLEQMEFDLWKRIMSINVDSVFLGAKHALTHMRGHQPGSIVNISSIAGLIANHNSPAYNASKAGVWLLSKNIALYCAKLGLDIRSNSIHPTFIDTPILDPLSQRLGKEEAHAKLGRQIPLGHIGEPDDIANAVLYLASDESKFMTGAELKLDGGISAM</sequence>
<evidence type="ECO:0000313" key="7">
    <source>
        <dbReference type="Proteomes" id="UP000234483"/>
    </source>
</evidence>
<dbReference type="SUPFAM" id="SSF51735">
    <property type="entry name" value="NAD(P)-binding Rossmann-fold domains"/>
    <property type="match status" value="1"/>
</dbReference>
<dbReference type="FunFam" id="3.40.50.720:FF:000084">
    <property type="entry name" value="Short-chain dehydrogenase reductase"/>
    <property type="match status" value="1"/>
</dbReference>
<evidence type="ECO:0000256" key="1">
    <source>
        <dbReference type="ARBA" id="ARBA00006484"/>
    </source>
</evidence>
<dbReference type="InterPro" id="IPR020904">
    <property type="entry name" value="Sc_DH/Rdtase_CS"/>
</dbReference>
<reference evidence="5 8" key="2">
    <citation type="submission" date="2018-01" db="EMBL/GenBank/DDBJ databases">
        <title>Complete genome sequence of Caulobacter flavus RHGG3.</title>
        <authorList>
            <person name="Yang E."/>
        </authorList>
    </citation>
    <scope>NUCLEOTIDE SEQUENCE [LARGE SCALE GENOMIC DNA]</scope>
    <source>
        <strain evidence="5 8">RHGG3</strain>
    </source>
</reference>
<dbReference type="PANTHER" id="PTHR24321">
    <property type="entry name" value="DEHYDROGENASES, SHORT CHAIN"/>
    <property type="match status" value="1"/>
</dbReference>
<dbReference type="EMBL" id="PJRQ01000026">
    <property type="protein sequence ID" value="PLR13925.1"/>
    <property type="molecule type" value="Genomic_DNA"/>
</dbReference>
<dbReference type="RefSeq" id="WP_101713594.1">
    <property type="nucleotide sequence ID" value="NZ_CP026100.1"/>
</dbReference>
<dbReference type="Gene3D" id="3.40.50.720">
    <property type="entry name" value="NAD(P)-binding Rossmann-like Domain"/>
    <property type="match status" value="1"/>
</dbReference>
<keyword evidence="2" id="KW-0560">Oxidoreductase</keyword>
<proteinExistence type="inferred from homology"/>
<dbReference type="GO" id="GO:0047838">
    <property type="term" value="F:D-xylose 1-dehydrogenase (NAD+) activity"/>
    <property type="evidence" value="ECO:0007669"/>
    <property type="project" value="UniProtKB-EC"/>
</dbReference>
<evidence type="ECO:0000256" key="4">
    <source>
        <dbReference type="ARBA" id="ARBA00069939"/>
    </source>
</evidence>
<dbReference type="InterPro" id="IPR036291">
    <property type="entry name" value="NAD(P)-bd_dom_sf"/>
</dbReference>
<evidence type="ECO:0000313" key="5">
    <source>
        <dbReference type="EMBL" id="AYV45680.1"/>
    </source>
</evidence>
<dbReference type="PRINTS" id="PR00081">
    <property type="entry name" value="GDHRDH"/>
</dbReference>
<accession>A0A2N5CSS0</accession>
<dbReference type="KEGG" id="cfh:C1707_05095"/>
<evidence type="ECO:0000313" key="6">
    <source>
        <dbReference type="EMBL" id="PLR13925.1"/>
    </source>
</evidence>
<evidence type="ECO:0000256" key="3">
    <source>
        <dbReference type="ARBA" id="ARBA00066641"/>
    </source>
</evidence>
<evidence type="ECO:0000256" key="2">
    <source>
        <dbReference type="ARBA" id="ARBA00023002"/>
    </source>
</evidence>
<gene>
    <name evidence="5" type="ORF">C1707_05095</name>
    <name evidence="6" type="ORF">CFHF_13870</name>
</gene>
<dbReference type="Proteomes" id="UP000234483">
    <property type="component" value="Unassembled WGS sequence"/>
</dbReference>
<organism evidence="6 7">
    <name type="scientific">Caulobacter flavus</name>
    <dbReference type="NCBI Taxonomy" id="1679497"/>
    <lineage>
        <taxon>Bacteria</taxon>
        <taxon>Pseudomonadati</taxon>
        <taxon>Pseudomonadota</taxon>
        <taxon>Alphaproteobacteria</taxon>
        <taxon>Caulobacterales</taxon>
        <taxon>Caulobacteraceae</taxon>
        <taxon>Caulobacter</taxon>
    </lineage>
</organism>
<dbReference type="OrthoDB" id="5457012at2"/>
<dbReference type="EC" id="1.1.1.175" evidence="3"/>
<evidence type="ECO:0000313" key="8">
    <source>
        <dbReference type="Proteomes" id="UP000281192"/>
    </source>
</evidence>
<dbReference type="AlphaFoldDB" id="A0A2N5CSS0"/>
<dbReference type="Pfam" id="PF13561">
    <property type="entry name" value="adh_short_C2"/>
    <property type="match status" value="1"/>
</dbReference>
<reference evidence="6 7" key="1">
    <citation type="submission" date="2017-12" db="EMBL/GenBank/DDBJ databases">
        <title>The genome sequence of Caulobacter flavus CGMCC1 15093.</title>
        <authorList>
            <person name="Gao J."/>
            <person name="Mao X."/>
            <person name="Sun J."/>
        </authorList>
    </citation>
    <scope>NUCLEOTIDE SEQUENCE [LARGE SCALE GENOMIC DNA]</scope>
    <source>
        <strain evidence="6 7">CGMCC1 15093</strain>
    </source>
</reference>
<dbReference type="Proteomes" id="UP000281192">
    <property type="component" value="Chromosome"/>
</dbReference>
<comment type="similarity">
    <text evidence="1">Belongs to the short-chain dehydrogenases/reductases (SDR) family.</text>
</comment>
<dbReference type="PANTHER" id="PTHR24321:SF15">
    <property type="entry name" value="OXIDOREDUCTASE UCPA"/>
    <property type="match status" value="1"/>
</dbReference>
<dbReference type="PROSITE" id="PS00061">
    <property type="entry name" value="ADH_SHORT"/>
    <property type="match status" value="1"/>
</dbReference>
<dbReference type="NCBIfam" id="NF005559">
    <property type="entry name" value="PRK07231.1"/>
    <property type="match status" value="1"/>
</dbReference>
<protein>
    <recommendedName>
        <fullName evidence="4">D-xylose 1-dehydrogenase</fullName>
        <ecNumber evidence="3">1.1.1.175</ecNumber>
    </recommendedName>
</protein>
<name>A0A2N5CSS0_9CAUL</name>
<dbReference type="PRINTS" id="PR00080">
    <property type="entry name" value="SDRFAMILY"/>
</dbReference>
<dbReference type="NCBIfam" id="NF005473">
    <property type="entry name" value="PRK07069.1"/>
    <property type="match status" value="1"/>
</dbReference>
<keyword evidence="8" id="KW-1185">Reference proteome</keyword>